<dbReference type="WBParaSite" id="L893_g18292.t1">
    <property type="protein sequence ID" value="L893_g18292.t1"/>
    <property type="gene ID" value="L893_g18292"/>
</dbReference>
<keyword evidence="2" id="KW-1185">Reference proteome</keyword>
<feature type="transmembrane region" description="Helical" evidence="1">
    <location>
        <begin position="78"/>
        <end position="96"/>
    </location>
</feature>
<reference evidence="3" key="1">
    <citation type="submission" date="2016-11" db="UniProtKB">
        <authorList>
            <consortium name="WormBaseParasite"/>
        </authorList>
    </citation>
    <scope>IDENTIFICATION</scope>
</reference>
<evidence type="ECO:0000256" key="1">
    <source>
        <dbReference type="SAM" id="Phobius"/>
    </source>
</evidence>
<proteinExistence type="predicted"/>
<evidence type="ECO:0000313" key="3">
    <source>
        <dbReference type="WBParaSite" id="L893_g18292.t1"/>
    </source>
</evidence>
<accession>A0A1I7YNT9</accession>
<evidence type="ECO:0000313" key="2">
    <source>
        <dbReference type="Proteomes" id="UP000095287"/>
    </source>
</evidence>
<sequence>MGAVIPTRARPRSAEGARGIIAMALSAGFDAASATCSQQSLAPVSSVARMQYGNDQSFKSRLQQYFFDNYQSSLSIRVFNLFIKVLSCVLYCVRVSQDSRLLPEHVLASYERRNYTSEDFQWEYFWWVDRSFSLWLTQTVVAAISIAETFVIFYISYKPKQPKHSKKTDKRRP</sequence>
<keyword evidence="1" id="KW-0472">Membrane</keyword>
<feature type="transmembrane region" description="Helical" evidence="1">
    <location>
        <begin position="132"/>
        <end position="157"/>
    </location>
</feature>
<dbReference type="Proteomes" id="UP000095287">
    <property type="component" value="Unplaced"/>
</dbReference>
<organism evidence="2 3">
    <name type="scientific">Steinernema glaseri</name>
    <dbReference type="NCBI Taxonomy" id="37863"/>
    <lineage>
        <taxon>Eukaryota</taxon>
        <taxon>Metazoa</taxon>
        <taxon>Ecdysozoa</taxon>
        <taxon>Nematoda</taxon>
        <taxon>Chromadorea</taxon>
        <taxon>Rhabditida</taxon>
        <taxon>Tylenchina</taxon>
        <taxon>Panagrolaimomorpha</taxon>
        <taxon>Strongyloidoidea</taxon>
        <taxon>Steinernematidae</taxon>
        <taxon>Steinernema</taxon>
    </lineage>
</organism>
<dbReference type="AlphaFoldDB" id="A0A1I7YNT9"/>
<protein>
    <submittedName>
        <fullName evidence="3">Bestrophin homolog</fullName>
    </submittedName>
</protein>
<keyword evidence="1" id="KW-1133">Transmembrane helix</keyword>
<name>A0A1I7YNT9_9BILA</name>
<keyword evidence="1" id="KW-0812">Transmembrane</keyword>